<dbReference type="InterPro" id="IPR022644">
    <property type="entry name" value="De-COase2_N"/>
</dbReference>
<dbReference type="Gene3D" id="3.20.20.10">
    <property type="entry name" value="Alanine racemase"/>
    <property type="match status" value="1"/>
</dbReference>
<dbReference type="Gene3D" id="2.40.37.10">
    <property type="entry name" value="Lyase, Ornithine Decarboxylase, Chain A, domain 1"/>
    <property type="match status" value="1"/>
</dbReference>
<gene>
    <name evidence="5" type="primary">lysA</name>
    <name evidence="5" type="ORF">NARC_180056</name>
</gene>
<dbReference type="SUPFAM" id="SSF50621">
    <property type="entry name" value="Alanine racemase C-terminal domain-like"/>
    <property type="match status" value="1"/>
</dbReference>
<keyword evidence="5" id="KW-0456">Lyase</keyword>
<sequence>MVENVLQIIQNKVTLSKINRFFTDEEIGQLVEKYGTPLYLVDEEALHDKVLELNRAYEKFHGHVKIAYSIKANFNPSILRTFMKDNITFDLTSLGELFFIKELNINPENIVYTSVTEELDEYKQALSYGITRIVVSSYFGLVNLSQAANIVGIIPKVMVRINPEVGVKAEVRASYKNGKFGVPLNGGKVDSAYFIVKSIFDNPLLEFEGFHFHLGSQITDFVCYVNALDKLNSLLNKLKKEIPNFSLKTLDIGGGTPVFYNAPVPTPSEMSSVYIEKLNNLMSSHGKFTLMIESGRYLVAESSIMVSKIVNTKEYNDHKIVILDTGYHLLLDAALLKQEYPQEVISNKNNNNHLYFSNSNKQYAGKNIHLVGRLCDTLDVFPTSKLSDLSYANIGNYILFYNVGAYSLVFNMPFHCQTKPPVLMKTCGGDIKLIRKGTSYKDLYEEEGGLIP</sequence>
<dbReference type="EMBL" id="VOAH01000018">
    <property type="protein sequence ID" value="TVP39245.1"/>
    <property type="molecule type" value="Genomic_DNA"/>
</dbReference>
<evidence type="ECO:0000256" key="2">
    <source>
        <dbReference type="ARBA" id="ARBA00022898"/>
    </source>
</evidence>
<name>A0A557SRL7_9ARCH</name>
<dbReference type="InterPro" id="IPR000183">
    <property type="entry name" value="Orn/DAP/Arg_de-COase"/>
</dbReference>
<dbReference type="OrthoDB" id="18565at2157"/>
<dbReference type="PANTHER" id="PTHR43727:SF2">
    <property type="entry name" value="GROUP IV DECARBOXYLASE"/>
    <property type="match status" value="1"/>
</dbReference>
<dbReference type="SUPFAM" id="SSF51419">
    <property type="entry name" value="PLP-binding barrel"/>
    <property type="match status" value="1"/>
</dbReference>
<dbReference type="InterPro" id="IPR009006">
    <property type="entry name" value="Ala_racemase/Decarboxylase_C"/>
</dbReference>
<dbReference type="RefSeq" id="WP_144734343.1">
    <property type="nucleotide sequence ID" value="NZ_ML675592.1"/>
</dbReference>
<evidence type="ECO:0000313" key="6">
    <source>
        <dbReference type="Proteomes" id="UP000315289"/>
    </source>
</evidence>
<dbReference type="Proteomes" id="UP000315289">
    <property type="component" value="Unassembled WGS sequence"/>
</dbReference>
<dbReference type="AlphaFoldDB" id="A0A557SRL7"/>
<evidence type="ECO:0000256" key="1">
    <source>
        <dbReference type="ARBA" id="ARBA00001933"/>
    </source>
</evidence>
<evidence type="ECO:0000256" key="3">
    <source>
        <dbReference type="PIRSR" id="PIRSR600183-50"/>
    </source>
</evidence>
<feature type="modified residue" description="N6-(pyridoxal phosphate)lysine" evidence="3">
    <location>
        <position position="71"/>
    </location>
</feature>
<keyword evidence="2 3" id="KW-0663">Pyridoxal phosphate</keyword>
<dbReference type="PANTHER" id="PTHR43727">
    <property type="entry name" value="DIAMINOPIMELATE DECARBOXYLASE"/>
    <property type="match status" value="1"/>
</dbReference>
<protein>
    <submittedName>
        <fullName evidence="5">Diaminopimelate darboxylase LysA</fullName>
        <ecNumber evidence="5">4.1.1.20</ecNumber>
    </submittedName>
</protein>
<organism evidence="5 6">
    <name type="scientific">Candidatus Nitrosocosmicus arcticus</name>
    <dbReference type="NCBI Taxonomy" id="2035267"/>
    <lineage>
        <taxon>Archaea</taxon>
        <taxon>Nitrososphaerota</taxon>
        <taxon>Nitrososphaeria</taxon>
        <taxon>Nitrososphaerales</taxon>
        <taxon>Nitrososphaeraceae</taxon>
        <taxon>Candidatus Nitrosocosmicus</taxon>
    </lineage>
</organism>
<comment type="cofactor">
    <cofactor evidence="1 3">
        <name>pyridoxal 5'-phosphate</name>
        <dbReference type="ChEBI" id="CHEBI:597326"/>
    </cofactor>
</comment>
<dbReference type="Pfam" id="PF02784">
    <property type="entry name" value="Orn_Arg_deC_N"/>
    <property type="match status" value="1"/>
</dbReference>
<feature type="active site" description="Proton donor" evidence="3">
    <location>
        <position position="375"/>
    </location>
</feature>
<dbReference type="GO" id="GO:0008836">
    <property type="term" value="F:diaminopimelate decarboxylase activity"/>
    <property type="evidence" value="ECO:0007669"/>
    <property type="project" value="UniProtKB-EC"/>
</dbReference>
<dbReference type="InterPro" id="IPR029066">
    <property type="entry name" value="PLP-binding_barrel"/>
</dbReference>
<keyword evidence="6" id="KW-1185">Reference proteome</keyword>
<evidence type="ECO:0000259" key="4">
    <source>
        <dbReference type="Pfam" id="PF02784"/>
    </source>
</evidence>
<proteinExistence type="predicted"/>
<evidence type="ECO:0000313" key="5">
    <source>
        <dbReference type="EMBL" id="TVP39245.1"/>
    </source>
</evidence>
<dbReference type="PRINTS" id="PR01179">
    <property type="entry name" value="ODADCRBXLASE"/>
</dbReference>
<feature type="domain" description="Orn/DAP/Arg decarboxylase 2 N-terminal" evidence="4">
    <location>
        <begin position="52"/>
        <end position="300"/>
    </location>
</feature>
<comment type="caution">
    <text evidence="5">The sequence shown here is derived from an EMBL/GenBank/DDBJ whole genome shotgun (WGS) entry which is preliminary data.</text>
</comment>
<reference evidence="5 6" key="1">
    <citation type="journal article" date="2019" name="Front. Microbiol.">
        <title>Ammonia Oxidation by the Arctic Terrestrial Thaumarchaeote Candidatus Nitrosocosmicus arcticus Is Stimulated by Increasing Temperatures.</title>
        <authorList>
            <person name="Alves R.J.E."/>
            <person name="Kerou M."/>
            <person name="Zappe A."/>
            <person name="Bittner R."/>
            <person name="Abby S.S."/>
            <person name="Schmidt H.A."/>
            <person name="Pfeifer K."/>
            <person name="Schleper C."/>
        </authorList>
    </citation>
    <scope>NUCLEOTIDE SEQUENCE [LARGE SCALE GENOMIC DNA]</scope>
    <source>
        <strain evidence="5 6">Kfb</strain>
    </source>
</reference>
<accession>A0A557SRL7</accession>
<dbReference type="GO" id="GO:0009089">
    <property type="term" value="P:lysine biosynthetic process via diaminopimelate"/>
    <property type="evidence" value="ECO:0007669"/>
    <property type="project" value="TreeGrafter"/>
</dbReference>
<dbReference type="EC" id="4.1.1.20" evidence="5"/>